<feature type="region of interest" description="Disordered" evidence="1">
    <location>
        <begin position="47"/>
        <end position="74"/>
    </location>
</feature>
<organism evidence="4">
    <name type="scientific">Mizugakiibacter sediminis</name>
    <dbReference type="NCBI Taxonomy" id="1475481"/>
    <lineage>
        <taxon>Bacteria</taxon>
        <taxon>Pseudomonadati</taxon>
        <taxon>Pseudomonadota</taxon>
        <taxon>Gammaproteobacteria</taxon>
        <taxon>Lysobacterales</taxon>
        <taxon>Rhodanobacteraceae</taxon>
        <taxon>Mizugakiibacter</taxon>
    </lineage>
</organism>
<dbReference type="Proteomes" id="UP000253740">
    <property type="component" value="Unassembled WGS sequence"/>
</dbReference>
<sequence>MARTVALAVCALAALALAACDRPPKPVAQDAPKPARVATPFDDALKARDRAKQVQQQLEQQKAQTDAAIDQQSQ</sequence>
<dbReference type="EMBL" id="DF970155">
    <property type="protein sequence ID" value="GAP65217.1"/>
    <property type="molecule type" value="Genomic_DNA"/>
</dbReference>
<evidence type="ECO:0000256" key="2">
    <source>
        <dbReference type="SAM" id="SignalP"/>
    </source>
</evidence>
<reference evidence="3" key="1">
    <citation type="submission" date="2015-03" db="EMBL/GenBank/DDBJ databases">
        <title>Draft genome sequence of Mizugakiibacter sediminis skMP5.</title>
        <authorList>
            <person name="Watanabe T."/>
            <person name="Kojima H."/>
            <person name="Fukui M."/>
        </authorList>
    </citation>
    <scope>NUCLEOTIDE SEQUENCE</scope>
    <source>
        <strain evidence="3">SkMP5</strain>
    </source>
</reference>
<dbReference type="EMBL" id="DF952381">
    <property type="protein sequence ID" value="GAN45504.1"/>
    <property type="molecule type" value="Genomic_DNA"/>
</dbReference>
<keyword evidence="2" id="KW-0732">Signal</keyword>
<evidence type="ECO:0000313" key="5">
    <source>
        <dbReference type="Proteomes" id="UP000253740"/>
    </source>
</evidence>
<accession>A0A0K8QLB7</accession>
<evidence type="ECO:0000313" key="4">
    <source>
        <dbReference type="EMBL" id="GAP65217.1"/>
    </source>
</evidence>
<proteinExistence type="predicted"/>
<name>A0A0K8QLB7_9GAMM</name>
<dbReference type="STRING" id="1475481.GCA_000953855_00515"/>
<keyword evidence="5" id="KW-1185">Reference proteome</keyword>
<protein>
    <recommendedName>
        <fullName evidence="6">Lipoprotein</fullName>
    </recommendedName>
</protein>
<dbReference type="PROSITE" id="PS51257">
    <property type="entry name" value="PROKAR_LIPOPROTEIN"/>
    <property type="match status" value="1"/>
</dbReference>
<evidence type="ECO:0008006" key="6">
    <source>
        <dbReference type="Google" id="ProtNLM"/>
    </source>
</evidence>
<evidence type="ECO:0000256" key="1">
    <source>
        <dbReference type="SAM" id="MobiDB-lite"/>
    </source>
</evidence>
<reference evidence="4" key="2">
    <citation type="submission" date="2015-08" db="EMBL/GenBank/DDBJ databases">
        <title>Complete DNA Sequence of Pseudomonas syringae pv. actinidiae, the Causal Agent of Kiwifruit Canker Disease.</title>
        <authorList>
            <person name="Rikkerink E.H.A."/>
            <person name="Fineran P.C."/>
        </authorList>
    </citation>
    <scope>NUCLEOTIDE SEQUENCE</scope>
    <source>
        <strain evidence="4">SkMP5</strain>
    </source>
</reference>
<dbReference type="AlphaFoldDB" id="A0A0K8QLB7"/>
<feature type="signal peptide" evidence="2">
    <location>
        <begin position="1"/>
        <end position="18"/>
    </location>
</feature>
<gene>
    <name evidence="3" type="ORF">MBSD_2053</name>
    <name evidence="4" type="ORF">MBSD_n0506</name>
</gene>
<dbReference type="HOGENOM" id="CLU_2683806_0_0_6"/>
<dbReference type="RefSeq" id="WP_148667794.1">
    <property type="nucleotide sequence ID" value="NZ_DF970155.1"/>
</dbReference>
<feature type="chain" id="PRO_5007415081" description="Lipoprotein" evidence="2">
    <location>
        <begin position="19"/>
        <end position="74"/>
    </location>
</feature>
<evidence type="ECO:0000313" key="3">
    <source>
        <dbReference type="EMBL" id="GAN45504.1"/>
    </source>
</evidence>
<feature type="compositionally biased region" description="Low complexity" evidence="1">
    <location>
        <begin position="53"/>
        <end position="64"/>
    </location>
</feature>